<dbReference type="GO" id="GO:0016197">
    <property type="term" value="P:endosomal transport"/>
    <property type="evidence" value="ECO:0007669"/>
    <property type="project" value="TreeGrafter"/>
</dbReference>
<dbReference type="AlphaFoldDB" id="A0A7R9FNV4"/>
<feature type="transmembrane region" description="Helical" evidence="1">
    <location>
        <begin position="12"/>
        <end position="32"/>
    </location>
</feature>
<evidence type="ECO:0000313" key="3">
    <source>
        <dbReference type="EMBL" id="CAD7249847.1"/>
    </source>
</evidence>
<dbReference type="EMBL" id="CAJPEV010002520">
    <property type="protein sequence ID" value="CAG0897178.1"/>
    <property type="molecule type" value="Genomic_DNA"/>
</dbReference>
<feature type="domain" description="Methyltransferase FkbM" evidence="2">
    <location>
        <begin position="96"/>
        <end position="262"/>
    </location>
</feature>
<proteinExistence type="predicted"/>
<organism evidence="3">
    <name type="scientific">Darwinula stevensoni</name>
    <dbReference type="NCBI Taxonomy" id="69355"/>
    <lineage>
        <taxon>Eukaryota</taxon>
        <taxon>Metazoa</taxon>
        <taxon>Ecdysozoa</taxon>
        <taxon>Arthropoda</taxon>
        <taxon>Crustacea</taxon>
        <taxon>Oligostraca</taxon>
        <taxon>Ostracoda</taxon>
        <taxon>Podocopa</taxon>
        <taxon>Podocopida</taxon>
        <taxon>Darwinulocopina</taxon>
        <taxon>Darwinuloidea</taxon>
        <taxon>Darwinulidae</taxon>
        <taxon>Darwinula</taxon>
    </lineage>
</organism>
<gene>
    <name evidence="3" type="ORF">DSTB1V02_LOCUS9633</name>
</gene>
<dbReference type="Pfam" id="PF05050">
    <property type="entry name" value="Methyltransf_21"/>
    <property type="match status" value="1"/>
</dbReference>
<sequence length="281" mass="31851">MASTRKFPNCGLSLRSVVAILVIVQVFLYFTWRPHSVCEREVLVYGPLEMISPASIGRTRVASDEDGDTSEGKITMRIILPLFPVQNRYKKFFVEAGALDGRTISKTLYLEEFYNWTVLLVEPNLHLFHKMTTQGRNAWLAPYCLSPKNETIHAVMEYPYDPNDPIASWGGGISQKQKVKGAIKKGATIYSALVKCYPLHMLLDAIDIKTVHFFSLDVEGVELQVLKTLPFHRIDFQVIQVEHLWNDEGPEPLKNFLLSLGYTLVEENGSESIYANMTALH</sequence>
<dbReference type="SUPFAM" id="SSF53335">
    <property type="entry name" value="S-adenosyl-L-methionine-dependent methyltransferases"/>
    <property type="match status" value="1"/>
</dbReference>
<reference evidence="3" key="1">
    <citation type="submission" date="2020-11" db="EMBL/GenBank/DDBJ databases">
        <authorList>
            <person name="Tran Van P."/>
        </authorList>
    </citation>
    <scope>NUCLEOTIDE SEQUENCE</scope>
</reference>
<keyword evidence="1" id="KW-0472">Membrane</keyword>
<evidence type="ECO:0000313" key="4">
    <source>
        <dbReference type="Proteomes" id="UP000677054"/>
    </source>
</evidence>
<dbReference type="Proteomes" id="UP000677054">
    <property type="component" value="Unassembled WGS sequence"/>
</dbReference>
<dbReference type="OrthoDB" id="6357215at2759"/>
<dbReference type="PANTHER" id="PTHR34009">
    <property type="entry name" value="PROTEIN STAR"/>
    <property type="match status" value="1"/>
</dbReference>
<dbReference type="Gene3D" id="3.40.50.150">
    <property type="entry name" value="Vaccinia Virus protein VP39"/>
    <property type="match status" value="1"/>
</dbReference>
<dbReference type="InterPro" id="IPR053202">
    <property type="entry name" value="EGF_Rcpt_Signaling_Reg"/>
</dbReference>
<dbReference type="GO" id="GO:0005794">
    <property type="term" value="C:Golgi apparatus"/>
    <property type="evidence" value="ECO:0007669"/>
    <property type="project" value="TreeGrafter"/>
</dbReference>
<evidence type="ECO:0000256" key="1">
    <source>
        <dbReference type="SAM" id="Phobius"/>
    </source>
</evidence>
<keyword evidence="4" id="KW-1185">Reference proteome</keyword>
<keyword evidence="1" id="KW-0812">Transmembrane</keyword>
<dbReference type="InterPro" id="IPR029063">
    <property type="entry name" value="SAM-dependent_MTases_sf"/>
</dbReference>
<accession>A0A7R9FNV4</accession>
<dbReference type="PANTHER" id="PTHR34009:SF2">
    <property type="entry name" value="PROTEIN STAR"/>
    <property type="match status" value="1"/>
</dbReference>
<keyword evidence="1" id="KW-1133">Transmembrane helix</keyword>
<dbReference type="GO" id="GO:0031902">
    <property type="term" value="C:late endosome membrane"/>
    <property type="evidence" value="ECO:0007669"/>
    <property type="project" value="TreeGrafter"/>
</dbReference>
<protein>
    <recommendedName>
        <fullName evidence="2">Methyltransferase FkbM domain-containing protein</fullName>
    </recommendedName>
</protein>
<dbReference type="GO" id="GO:0005789">
    <property type="term" value="C:endoplasmic reticulum membrane"/>
    <property type="evidence" value="ECO:0007669"/>
    <property type="project" value="TreeGrafter"/>
</dbReference>
<name>A0A7R9FNV4_9CRUS</name>
<dbReference type="GO" id="GO:0005886">
    <property type="term" value="C:plasma membrane"/>
    <property type="evidence" value="ECO:0007669"/>
    <property type="project" value="TreeGrafter"/>
</dbReference>
<dbReference type="InterPro" id="IPR006342">
    <property type="entry name" value="FkbM_mtfrase"/>
</dbReference>
<evidence type="ECO:0000259" key="2">
    <source>
        <dbReference type="Pfam" id="PF05050"/>
    </source>
</evidence>
<dbReference type="EMBL" id="LR902037">
    <property type="protein sequence ID" value="CAD7249847.1"/>
    <property type="molecule type" value="Genomic_DNA"/>
</dbReference>
<dbReference type="GO" id="GO:0006888">
    <property type="term" value="P:endoplasmic reticulum to Golgi vesicle-mediated transport"/>
    <property type="evidence" value="ECO:0007669"/>
    <property type="project" value="TreeGrafter"/>
</dbReference>